<dbReference type="Proteomes" id="UP001180845">
    <property type="component" value="Unassembled WGS sequence"/>
</dbReference>
<feature type="transmembrane region" description="Helical" evidence="1">
    <location>
        <begin position="99"/>
        <end position="126"/>
    </location>
</feature>
<proteinExistence type="predicted"/>
<name>A0AAE3ZBY4_9ACTN</name>
<organism evidence="2 3">
    <name type="scientific">Haloactinomyces albus</name>
    <dbReference type="NCBI Taxonomy" id="1352928"/>
    <lineage>
        <taxon>Bacteria</taxon>
        <taxon>Bacillati</taxon>
        <taxon>Actinomycetota</taxon>
        <taxon>Actinomycetes</taxon>
        <taxon>Actinopolysporales</taxon>
        <taxon>Actinopolysporaceae</taxon>
        <taxon>Haloactinomyces</taxon>
    </lineage>
</organism>
<sequence length="140" mass="14084">MTTVSALVRVGSRSFVIRTIGSSLRAVEASAFGSVRRLATGRAIISTGTIVASLSSTGVVTPVATLLWPLTTRPLSLGACTIAIGTATIVPLTTGATSWLGAVGAISVFSAAAYSVIAPATTTSILTMPRGRAPTRIIAP</sequence>
<reference evidence="2" key="1">
    <citation type="submission" date="2023-07" db="EMBL/GenBank/DDBJ databases">
        <title>Sequencing the genomes of 1000 actinobacteria strains.</title>
        <authorList>
            <person name="Klenk H.-P."/>
        </authorList>
    </citation>
    <scope>NUCLEOTIDE SEQUENCE</scope>
    <source>
        <strain evidence="2">DSM 45977</strain>
    </source>
</reference>
<keyword evidence="3" id="KW-1185">Reference proteome</keyword>
<feature type="transmembrane region" description="Helical" evidence="1">
    <location>
        <begin position="75"/>
        <end position="93"/>
    </location>
</feature>
<dbReference type="AlphaFoldDB" id="A0AAE3ZBY4"/>
<evidence type="ECO:0000256" key="1">
    <source>
        <dbReference type="SAM" id="Phobius"/>
    </source>
</evidence>
<feature type="transmembrane region" description="Helical" evidence="1">
    <location>
        <begin position="43"/>
        <end position="68"/>
    </location>
</feature>
<accession>A0AAE3ZBY4</accession>
<keyword evidence="1" id="KW-0812">Transmembrane</keyword>
<dbReference type="EMBL" id="JAVDXW010000001">
    <property type="protein sequence ID" value="MDR7300314.1"/>
    <property type="molecule type" value="Genomic_DNA"/>
</dbReference>
<evidence type="ECO:0000313" key="3">
    <source>
        <dbReference type="Proteomes" id="UP001180845"/>
    </source>
</evidence>
<evidence type="ECO:0000313" key="2">
    <source>
        <dbReference type="EMBL" id="MDR7300314.1"/>
    </source>
</evidence>
<protein>
    <submittedName>
        <fullName evidence="2">Uncharacterized protein</fullName>
    </submittedName>
</protein>
<keyword evidence="1" id="KW-0472">Membrane</keyword>
<comment type="caution">
    <text evidence="2">The sequence shown here is derived from an EMBL/GenBank/DDBJ whole genome shotgun (WGS) entry which is preliminary data.</text>
</comment>
<gene>
    <name evidence="2" type="ORF">JOF55_000495</name>
</gene>
<keyword evidence="1" id="KW-1133">Transmembrane helix</keyword>
<dbReference type="RefSeq" id="WP_310268881.1">
    <property type="nucleotide sequence ID" value="NZ_JAVDXW010000001.1"/>
</dbReference>